<keyword evidence="1" id="KW-0732">Signal</keyword>
<evidence type="ECO:0000313" key="3">
    <source>
        <dbReference type="Proteomes" id="UP000030428"/>
    </source>
</evidence>
<keyword evidence="3" id="KW-1185">Reference proteome</keyword>
<sequence length="66" mass="7098">MKASILFIFFYISTSLFAATDDVPDVGTSSSSVRFAAIGDYGSGSQNEADVASLLDNWNVEWSVLL</sequence>
<reference evidence="2 3" key="1">
    <citation type="journal article" date="2016" name="Front. Microbiol.">
        <title>Single-Cell (Meta-)Genomics of a Dimorphic Candidatus Thiomargarita nelsonii Reveals Genomic Plasticity.</title>
        <authorList>
            <person name="Flood B.E."/>
            <person name="Fliss P."/>
            <person name="Jones D.S."/>
            <person name="Dick G.J."/>
            <person name="Jain S."/>
            <person name="Kaster A.K."/>
            <person name="Winkel M."/>
            <person name="Mussmann M."/>
            <person name="Bailey J."/>
        </authorList>
    </citation>
    <scope>NUCLEOTIDE SEQUENCE [LARGE SCALE GENOMIC DNA]</scope>
    <source>
        <strain evidence="2">Hydrate Ridge</strain>
    </source>
</reference>
<comment type="caution">
    <text evidence="2">The sequence shown here is derived from an EMBL/GenBank/DDBJ whole genome shotgun (WGS) entry which is preliminary data.</text>
</comment>
<dbReference type="Proteomes" id="UP000030428">
    <property type="component" value="Unassembled WGS sequence"/>
</dbReference>
<organism evidence="2 3">
    <name type="scientific">Candidatus Thiomargarita nelsonii</name>
    <dbReference type="NCBI Taxonomy" id="1003181"/>
    <lineage>
        <taxon>Bacteria</taxon>
        <taxon>Pseudomonadati</taxon>
        <taxon>Pseudomonadota</taxon>
        <taxon>Gammaproteobacteria</taxon>
        <taxon>Thiotrichales</taxon>
        <taxon>Thiotrichaceae</taxon>
        <taxon>Thiomargarita</taxon>
    </lineage>
</organism>
<dbReference type="AlphaFoldDB" id="A0A4E0R4N0"/>
<evidence type="ECO:0000256" key="1">
    <source>
        <dbReference type="SAM" id="SignalP"/>
    </source>
</evidence>
<protein>
    <recommendedName>
        <fullName evidence="4">Secreted protein</fullName>
    </recommendedName>
</protein>
<dbReference type="EMBL" id="JSZA02000017">
    <property type="protein sequence ID" value="TGO03452.1"/>
    <property type="molecule type" value="Genomic_DNA"/>
</dbReference>
<proteinExistence type="predicted"/>
<feature type="signal peptide" evidence="1">
    <location>
        <begin position="1"/>
        <end position="18"/>
    </location>
</feature>
<gene>
    <name evidence="2" type="ORF">PN36_05935</name>
</gene>
<evidence type="ECO:0008006" key="4">
    <source>
        <dbReference type="Google" id="ProtNLM"/>
    </source>
</evidence>
<evidence type="ECO:0000313" key="2">
    <source>
        <dbReference type="EMBL" id="TGO03452.1"/>
    </source>
</evidence>
<accession>A0A4E0R4N0</accession>
<name>A0A4E0R4N0_9GAMM</name>
<feature type="chain" id="PRO_5020024628" description="Secreted protein" evidence="1">
    <location>
        <begin position="19"/>
        <end position="66"/>
    </location>
</feature>